<reference evidence="2 3" key="1">
    <citation type="submission" date="2020-01" db="EMBL/GenBank/DDBJ databases">
        <title>Genomes assembled from Gulf of Kutch pelagic sediment metagenomes.</title>
        <authorList>
            <person name="Chandrashekar M."/>
            <person name="Mahajan M.S."/>
            <person name="Dave K.J."/>
            <person name="Vatsa P."/>
            <person name="Nathani N.M."/>
        </authorList>
    </citation>
    <scope>NUCLEOTIDE SEQUENCE [LARGE SCALE GENOMIC DNA]</scope>
    <source>
        <strain evidence="2">KS3-K002</strain>
    </source>
</reference>
<evidence type="ECO:0000313" key="3">
    <source>
        <dbReference type="Proteomes" id="UP000702544"/>
    </source>
</evidence>
<evidence type="ECO:0000313" key="2">
    <source>
        <dbReference type="EMBL" id="NIR74984.1"/>
    </source>
</evidence>
<comment type="caution">
    <text evidence="2">The sequence shown here is derived from an EMBL/GenBank/DDBJ whole genome shotgun (WGS) entry which is preliminary data.</text>
</comment>
<accession>A0AAE5CD23</accession>
<evidence type="ECO:0000256" key="1">
    <source>
        <dbReference type="SAM" id="Phobius"/>
    </source>
</evidence>
<name>A0AAE5CD23_9BACT</name>
<gene>
    <name evidence="2" type="ORF">GWO12_07700</name>
</gene>
<keyword evidence="1" id="KW-0472">Membrane</keyword>
<dbReference type="AlphaFoldDB" id="A0AAE5CD23"/>
<organism evidence="2 3">
    <name type="scientific">Candidatus Kutchimonas denitrificans</name>
    <dbReference type="NCBI Taxonomy" id="3056748"/>
    <lineage>
        <taxon>Bacteria</taxon>
        <taxon>Pseudomonadati</taxon>
        <taxon>Gemmatimonadota</taxon>
        <taxon>Gemmatimonadia</taxon>
        <taxon>Candidatus Palauibacterales</taxon>
        <taxon>Candidatus Palauibacteraceae</taxon>
        <taxon>Candidatus Kutchimonas</taxon>
    </lineage>
</organism>
<keyword evidence="1" id="KW-0812">Transmembrane</keyword>
<dbReference type="EMBL" id="JAACAK010000051">
    <property type="protein sequence ID" value="NIR74984.1"/>
    <property type="molecule type" value="Genomic_DNA"/>
</dbReference>
<protein>
    <submittedName>
        <fullName evidence="2">Uncharacterized protein</fullName>
    </submittedName>
</protein>
<proteinExistence type="predicted"/>
<feature type="transmembrane region" description="Helical" evidence="1">
    <location>
        <begin position="12"/>
        <end position="32"/>
    </location>
</feature>
<keyword evidence="1" id="KW-1133">Transmembrane helix</keyword>
<dbReference type="Proteomes" id="UP000702544">
    <property type="component" value="Unassembled WGS sequence"/>
</dbReference>
<sequence length="107" mass="12061">MDWDKVTLRWIRTAGIALAGAAAVSALGVLFVRDQMHRHRHNLFSPRPLRRLAALSYIGKHPDIENAHLLRDYIGWEKEPKLRKRAAAILERMERSLTAGAAEPSGV</sequence>